<evidence type="ECO:0000313" key="2">
    <source>
        <dbReference type="Proteomes" id="UP000410492"/>
    </source>
</evidence>
<protein>
    <submittedName>
        <fullName evidence="1">Uncharacterized protein</fullName>
    </submittedName>
</protein>
<gene>
    <name evidence="1" type="ORF">CALMAC_LOCUS12172</name>
</gene>
<organism evidence="1 2">
    <name type="scientific">Callosobruchus maculatus</name>
    <name type="common">Southern cowpea weevil</name>
    <name type="synonym">Pulse bruchid</name>
    <dbReference type="NCBI Taxonomy" id="64391"/>
    <lineage>
        <taxon>Eukaryota</taxon>
        <taxon>Metazoa</taxon>
        <taxon>Ecdysozoa</taxon>
        <taxon>Arthropoda</taxon>
        <taxon>Hexapoda</taxon>
        <taxon>Insecta</taxon>
        <taxon>Pterygota</taxon>
        <taxon>Neoptera</taxon>
        <taxon>Endopterygota</taxon>
        <taxon>Coleoptera</taxon>
        <taxon>Polyphaga</taxon>
        <taxon>Cucujiformia</taxon>
        <taxon>Chrysomeloidea</taxon>
        <taxon>Chrysomelidae</taxon>
        <taxon>Bruchinae</taxon>
        <taxon>Bruchini</taxon>
        <taxon>Callosobruchus</taxon>
    </lineage>
</organism>
<dbReference type="AlphaFoldDB" id="A0A653CV87"/>
<evidence type="ECO:0000313" key="1">
    <source>
        <dbReference type="EMBL" id="VEN51835.1"/>
    </source>
</evidence>
<dbReference type="EMBL" id="CAACVG010009034">
    <property type="protein sequence ID" value="VEN51835.1"/>
    <property type="molecule type" value="Genomic_DNA"/>
</dbReference>
<reference evidence="1 2" key="1">
    <citation type="submission" date="2019-01" db="EMBL/GenBank/DDBJ databases">
        <authorList>
            <person name="Sayadi A."/>
        </authorList>
    </citation>
    <scope>NUCLEOTIDE SEQUENCE [LARGE SCALE GENOMIC DNA]</scope>
</reference>
<name>A0A653CV87_CALMS</name>
<dbReference type="Proteomes" id="UP000410492">
    <property type="component" value="Unassembled WGS sequence"/>
</dbReference>
<keyword evidence="2" id="KW-1185">Reference proteome</keyword>
<sequence>MSHNFTSIFIFHKPLHLFVHLRNTIHVIWLIVRSIFSNCFTNHT</sequence>
<proteinExistence type="predicted"/>
<accession>A0A653CV87</accession>